<feature type="region of interest" description="Disordered" evidence="1">
    <location>
        <begin position="76"/>
        <end position="99"/>
    </location>
</feature>
<organism evidence="2 3">
    <name type="scientific">Lithospermum erythrorhizon</name>
    <name type="common">Purple gromwell</name>
    <name type="synonym">Lithospermum officinale var. erythrorhizon</name>
    <dbReference type="NCBI Taxonomy" id="34254"/>
    <lineage>
        <taxon>Eukaryota</taxon>
        <taxon>Viridiplantae</taxon>
        <taxon>Streptophyta</taxon>
        <taxon>Embryophyta</taxon>
        <taxon>Tracheophyta</taxon>
        <taxon>Spermatophyta</taxon>
        <taxon>Magnoliopsida</taxon>
        <taxon>eudicotyledons</taxon>
        <taxon>Gunneridae</taxon>
        <taxon>Pentapetalae</taxon>
        <taxon>asterids</taxon>
        <taxon>lamiids</taxon>
        <taxon>Boraginales</taxon>
        <taxon>Boraginaceae</taxon>
        <taxon>Boraginoideae</taxon>
        <taxon>Lithospermeae</taxon>
        <taxon>Lithospermum</taxon>
    </lineage>
</organism>
<accession>A0AAV3RL11</accession>
<reference evidence="2 3" key="1">
    <citation type="submission" date="2024-01" db="EMBL/GenBank/DDBJ databases">
        <title>The complete chloroplast genome sequence of Lithospermum erythrorhizon: insights into the phylogenetic relationship among Boraginaceae species and the maternal lineages of purple gromwells.</title>
        <authorList>
            <person name="Okada T."/>
            <person name="Watanabe K."/>
        </authorList>
    </citation>
    <scope>NUCLEOTIDE SEQUENCE [LARGE SCALE GENOMIC DNA]</scope>
</reference>
<gene>
    <name evidence="2" type="ORF">LIER_42009</name>
</gene>
<dbReference type="Proteomes" id="UP001454036">
    <property type="component" value="Unassembled WGS sequence"/>
</dbReference>
<dbReference type="AlphaFoldDB" id="A0AAV3RL11"/>
<evidence type="ECO:0000313" key="2">
    <source>
        <dbReference type="EMBL" id="GAA0176011.1"/>
    </source>
</evidence>
<protein>
    <submittedName>
        <fullName evidence="2">Uncharacterized protein</fullName>
    </submittedName>
</protein>
<evidence type="ECO:0000256" key="1">
    <source>
        <dbReference type="SAM" id="MobiDB-lite"/>
    </source>
</evidence>
<evidence type="ECO:0000313" key="3">
    <source>
        <dbReference type="Proteomes" id="UP001454036"/>
    </source>
</evidence>
<sequence>MKVLRRSSGAVEAPVYDNETEGDLITIRMHHGWAFLRSPNTRYLGGGYDYFDYVDGKYFDEHSDLDEMLRAEAAAGEIRQDNVGDEEEDNELGEARGGSSSFGSMYMIFFMDLLMNLRGL</sequence>
<feature type="compositionally biased region" description="Acidic residues" evidence="1">
    <location>
        <begin position="83"/>
        <end position="92"/>
    </location>
</feature>
<name>A0AAV3RL11_LITER</name>
<comment type="caution">
    <text evidence="2">The sequence shown here is derived from an EMBL/GenBank/DDBJ whole genome shotgun (WGS) entry which is preliminary data.</text>
</comment>
<proteinExistence type="predicted"/>
<dbReference type="EMBL" id="BAABME010027718">
    <property type="protein sequence ID" value="GAA0176011.1"/>
    <property type="molecule type" value="Genomic_DNA"/>
</dbReference>
<keyword evidence="3" id="KW-1185">Reference proteome</keyword>